<dbReference type="EMBL" id="JALJOU010000111">
    <property type="protein sequence ID" value="KAK9820958.1"/>
    <property type="molecule type" value="Genomic_DNA"/>
</dbReference>
<dbReference type="Proteomes" id="UP001445335">
    <property type="component" value="Unassembled WGS sequence"/>
</dbReference>
<evidence type="ECO:0000256" key="1">
    <source>
        <dbReference type="PROSITE-ProRule" id="PRU00023"/>
    </source>
</evidence>
<dbReference type="SMART" id="SM00185">
    <property type="entry name" value="ARM"/>
    <property type="match status" value="4"/>
</dbReference>
<dbReference type="Pfam" id="PF12796">
    <property type="entry name" value="Ank_2"/>
    <property type="match status" value="1"/>
</dbReference>
<dbReference type="SMART" id="SM00248">
    <property type="entry name" value="ANK"/>
    <property type="match status" value="1"/>
</dbReference>
<dbReference type="SUPFAM" id="SSF48403">
    <property type="entry name" value="Ankyrin repeat"/>
    <property type="match status" value="1"/>
</dbReference>
<organism evidence="3 4">
    <name type="scientific">Elliptochloris bilobata</name>
    <dbReference type="NCBI Taxonomy" id="381761"/>
    <lineage>
        <taxon>Eukaryota</taxon>
        <taxon>Viridiplantae</taxon>
        <taxon>Chlorophyta</taxon>
        <taxon>core chlorophytes</taxon>
        <taxon>Trebouxiophyceae</taxon>
        <taxon>Trebouxiophyceae incertae sedis</taxon>
        <taxon>Elliptochloris clade</taxon>
        <taxon>Elliptochloris</taxon>
    </lineage>
</organism>
<accession>A0AAW1QHM2</accession>
<dbReference type="PROSITE" id="PS50297">
    <property type="entry name" value="ANK_REP_REGION"/>
    <property type="match status" value="1"/>
</dbReference>
<dbReference type="InterPro" id="IPR000225">
    <property type="entry name" value="Armadillo"/>
</dbReference>
<dbReference type="PROSITE" id="PS50088">
    <property type="entry name" value="ANK_REPEAT"/>
    <property type="match status" value="1"/>
</dbReference>
<evidence type="ECO:0000313" key="4">
    <source>
        <dbReference type="Proteomes" id="UP001445335"/>
    </source>
</evidence>
<feature type="repeat" description="ANK" evidence="1">
    <location>
        <begin position="365"/>
        <end position="400"/>
    </location>
</feature>
<dbReference type="InterPro" id="IPR002110">
    <property type="entry name" value="Ankyrin_rpt"/>
</dbReference>
<sequence>MTEFLIDSCRNKGSGSHADGGPIANRAMDVAHGLRALQARLRTAPAAASNFIRAGGVSALLSLMASSRGQDETQLAAASLLTALVRKQPLAAAAAFSGQRGMAALVAMLATPAPGAPALQAEAAAQLLNVLLGVDVLAAGGDFCAAGGMAALRTLIANAPESPEGAQAAVELLAALVSGGPDSDMDAMTDFADAACAAGLLGPLLELASSAQDSSAEAALEVLRKLAASSDVNLAGVQASGALDALLELLRGVPPASGRAGGAVHLLRDLALYAPANREEMRDAGVPAACVSVMAGLPPSAPEATRPAARMAAHTLALLSGDALDMASQAGKSALHWAAQYGLPGPQLAQLARAAPGAVREADARGNTPLVLAALGASPGHLEAVRVLVDAGADVHARNAAGRSAGELAVQPGAMCLLDKEEAWTAAVGAPRSCHVLLAGSGAGAWQGPAKCKFEALQGCVCIASGGGSPPPSPVKQSRLKRLLGHSKAPQAAGEQRVCLDGARLVVLDARSLSIELPRAKNPDASLVTAERPRVARLLVWLNDEEADAGVLCASLELLVRRSSGEVAQDQWKPTDLDKPVALATAVSVTHMVKQLEAQISSSSPRGPAAHCAQRALLRSSSSPTATAATAAAAAPPSSLANKLRRAGSATQSLSSHPCTAANVAPAYICSSERMLSICRENFIHTTFAGWDLVYCDLGYCGALAEL</sequence>
<dbReference type="InterPro" id="IPR016024">
    <property type="entry name" value="ARM-type_fold"/>
</dbReference>
<protein>
    <submittedName>
        <fullName evidence="3">Uncharacterized protein</fullName>
    </submittedName>
</protein>
<dbReference type="InterPro" id="IPR036770">
    <property type="entry name" value="Ankyrin_rpt-contain_sf"/>
</dbReference>
<dbReference type="AlphaFoldDB" id="A0AAW1QHM2"/>
<evidence type="ECO:0000256" key="2">
    <source>
        <dbReference type="PROSITE-ProRule" id="PRU00259"/>
    </source>
</evidence>
<dbReference type="InterPro" id="IPR011989">
    <property type="entry name" value="ARM-like"/>
</dbReference>
<dbReference type="PROSITE" id="PS50176">
    <property type="entry name" value="ARM_REPEAT"/>
    <property type="match status" value="1"/>
</dbReference>
<name>A0AAW1QHM2_9CHLO</name>
<gene>
    <name evidence="3" type="ORF">WJX81_007559</name>
</gene>
<proteinExistence type="predicted"/>
<feature type="repeat" description="ARM" evidence="2">
    <location>
        <begin position="55"/>
        <end position="84"/>
    </location>
</feature>
<keyword evidence="4" id="KW-1185">Reference proteome</keyword>
<keyword evidence="1" id="KW-0040">ANK repeat</keyword>
<evidence type="ECO:0000313" key="3">
    <source>
        <dbReference type="EMBL" id="KAK9820958.1"/>
    </source>
</evidence>
<dbReference type="SUPFAM" id="SSF48371">
    <property type="entry name" value="ARM repeat"/>
    <property type="match status" value="1"/>
</dbReference>
<comment type="caution">
    <text evidence="3">The sequence shown here is derived from an EMBL/GenBank/DDBJ whole genome shotgun (WGS) entry which is preliminary data.</text>
</comment>
<dbReference type="Gene3D" id="1.25.10.10">
    <property type="entry name" value="Leucine-rich Repeat Variant"/>
    <property type="match status" value="2"/>
</dbReference>
<reference evidence="3 4" key="1">
    <citation type="journal article" date="2024" name="Nat. Commun.">
        <title>Phylogenomics reveals the evolutionary origins of lichenization in chlorophyte algae.</title>
        <authorList>
            <person name="Puginier C."/>
            <person name="Libourel C."/>
            <person name="Otte J."/>
            <person name="Skaloud P."/>
            <person name="Haon M."/>
            <person name="Grisel S."/>
            <person name="Petersen M."/>
            <person name="Berrin J.G."/>
            <person name="Delaux P.M."/>
            <person name="Dal Grande F."/>
            <person name="Keller J."/>
        </authorList>
    </citation>
    <scope>NUCLEOTIDE SEQUENCE [LARGE SCALE GENOMIC DNA]</scope>
    <source>
        <strain evidence="3 4">SAG 245.80</strain>
    </source>
</reference>
<dbReference type="Gene3D" id="1.25.40.20">
    <property type="entry name" value="Ankyrin repeat-containing domain"/>
    <property type="match status" value="1"/>
</dbReference>